<accession>A0AC60Q6G1</accession>
<proteinExistence type="predicted"/>
<dbReference type="EMBL" id="JABSTQ010009513">
    <property type="protein sequence ID" value="KAG0428536.1"/>
    <property type="molecule type" value="Genomic_DNA"/>
</dbReference>
<name>A0AC60Q6G1_IXOPE</name>
<comment type="caution">
    <text evidence="1">The sequence shown here is derived from an EMBL/GenBank/DDBJ whole genome shotgun (WGS) entry which is preliminary data.</text>
</comment>
<sequence>MLSANKGGAQTQSAQLSAQFLLPFYRILSTRKVWWGLGFFSVRLLPQDLAGDLERRRVLLHFVFSAKPVAACKVTLAVNDVQFADVPLKVVNVSGHVKAGINSISISGSGIPRDLCVGVLVVDRTEDLKLVARLADDGQSIHDVSAAKALSAVMDDKENRDAIVDCATVSLNCPLKRGRLVVPCRGADCRHVQCFDALAYLSLNEATVRPLWRCPVCDKDVDVQALRLDLFTLEVLRQVAESCDAVKAVQGRALDGG</sequence>
<evidence type="ECO:0000313" key="1">
    <source>
        <dbReference type="EMBL" id="KAG0428536.1"/>
    </source>
</evidence>
<dbReference type="Proteomes" id="UP000805193">
    <property type="component" value="Unassembled WGS sequence"/>
</dbReference>
<protein>
    <submittedName>
        <fullName evidence="1">Uncharacterized protein</fullName>
    </submittedName>
</protein>
<organism evidence="1 2">
    <name type="scientific">Ixodes persulcatus</name>
    <name type="common">Taiga tick</name>
    <dbReference type="NCBI Taxonomy" id="34615"/>
    <lineage>
        <taxon>Eukaryota</taxon>
        <taxon>Metazoa</taxon>
        <taxon>Ecdysozoa</taxon>
        <taxon>Arthropoda</taxon>
        <taxon>Chelicerata</taxon>
        <taxon>Arachnida</taxon>
        <taxon>Acari</taxon>
        <taxon>Parasitiformes</taxon>
        <taxon>Ixodida</taxon>
        <taxon>Ixodoidea</taxon>
        <taxon>Ixodidae</taxon>
        <taxon>Ixodinae</taxon>
        <taxon>Ixodes</taxon>
    </lineage>
</organism>
<reference evidence="1 2" key="1">
    <citation type="journal article" date="2020" name="Cell">
        <title>Large-Scale Comparative Analyses of Tick Genomes Elucidate Their Genetic Diversity and Vector Capacities.</title>
        <authorList>
            <consortium name="Tick Genome and Microbiome Consortium (TIGMIC)"/>
            <person name="Jia N."/>
            <person name="Wang J."/>
            <person name="Shi W."/>
            <person name="Du L."/>
            <person name="Sun Y."/>
            <person name="Zhan W."/>
            <person name="Jiang J.F."/>
            <person name="Wang Q."/>
            <person name="Zhang B."/>
            <person name="Ji P."/>
            <person name="Bell-Sakyi L."/>
            <person name="Cui X.M."/>
            <person name="Yuan T.T."/>
            <person name="Jiang B.G."/>
            <person name="Yang W.F."/>
            <person name="Lam T.T."/>
            <person name="Chang Q.C."/>
            <person name="Ding S.J."/>
            <person name="Wang X.J."/>
            <person name="Zhu J.G."/>
            <person name="Ruan X.D."/>
            <person name="Zhao L."/>
            <person name="Wei J.T."/>
            <person name="Ye R.Z."/>
            <person name="Que T.C."/>
            <person name="Du C.H."/>
            <person name="Zhou Y.H."/>
            <person name="Cheng J.X."/>
            <person name="Dai P.F."/>
            <person name="Guo W.B."/>
            <person name="Han X.H."/>
            <person name="Huang E.J."/>
            <person name="Li L.F."/>
            <person name="Wei W."/>
            <person name="Gao Y.C."/>
            <person name="Liu J.Z."/>
            <person name="Shao H.Z."/>
            <person name="Wang X."/>
            <person name="Wang C.C."/>
            <person name="Yang T.C."/>
            <person name="Huo Q.B."/>
            <person name="Li W."/>
            <person name="Chen H.Y."/>
            <person name="Chen S.E."/>
            <person name="Zhou L.G."/>
            <person name="Ni X.B."/>
            <person name="Tian J.H."/>
            <person name="Sheng Y."/>
            <person name="Liu T."/>
            <person name="Pan Y.S."/>
            <person name="Xia L.Y."/>
            <person name="Li J."/>
            <person name="Zhao F."/>
            <person name="Cao W.C."/>
        </authorList>
    </citation>
    <scope>NUCLEOTIDE SEQUENCE [LARGE SCALE GENOMIC DNA]</scope>
    <source>
        <strain evidence="1">Iper-2018</strain>
    </source>
</reference>
<evidence type="ECO:0000313" key="2">
    <source>
        <dbReference type="Proteomes" id="UP000805193"/>
    </source>
</evidence>
<keyword evidence="2" id="KW-1185">Reference proteome</keyword>
<gene>
    <name evidence="1" type="ORF">HPB47_024492</name>
</gene>